<evidence type="ECO:0000256" key="6">
    <source>
        <dbReference type="ARBA" id="ARBA00022842"/>
    </source>
</evidence>
<dbReference type="InterPro" id="IPR006240">
    <property type="entry name" value="CysQ"/>
</dbReference>
<dbReference type="GO" id="GO:0046854">
    <property type="term" value="P:phosphatidylinositol phosphate biosynthetic process"/>
    <property type="evidence" value="ECO:0007669"/>
    <property type="project" value="InterPro"/>
</dbReference>
<dbReference type="InterPro" id="IPR050725">
    <property type="entry name" value="CysQ/Inositol_MonoPase"/>
</dbReference>
<evidence type="ECO:0000256" key="8">
    <source>
        <dbReference type="ARBA" id="ARBA00044544"/>
    </source>
</evidence>
<evidence type="ECO:0000256" key="2">
    <source>
        <dbReference type="ARBA" id="ARBA00022475"/>
    </source>
</evidence>
<keyword evidence="5" id="KW-0378">Hydrolase</keyword>
<keyword evidence="7" id="KW-0472">Membrane</keyword>
<sequence>MGSQEYLKYKQQLDEIRKIAQDAAQVIMDIYRSSFEITYKSDSSPLTEADHASHRLILARLADLKPALPVLSEESTEEEAREHLAWQNYWLIDPLDGTKEFIKRNGEFTVNIALIERSRAIMGVVVAPALQLEYSGALGLGAWKRNVAGQIVPISVTRIAQDPVRAIGSRSHSNPKLAAYLNRIGPYEFKPMGSSLKICLVAEGQADIYPRLGPTSEWDTAAAQAILESAGGCMIDTNGNALRYNTKKHFANPHFLAFSDAKRDWLAAVNGG</sequence>
<dbReference type="EMBL" id="UINC01011121">
    <property type="protein sequence ID" value="SVA49217.1"/>
    <property type="molecule type" value="Genomic_DNA"/>
</dbReference>
<name>A0A381WB95_9ZZZZ</name>
<dbReference type="GO" id="GO:0000287">
    <property type="term" value="F:magnesium ion binding"/>
    <property type="evidence" value="ECO:0007669"/>
    <property type="project" value="InterPro"/>
</dbReference>
<evidence type="ECO:0000256" key="4">
    <source>
        <dbReference type="ARBA" id="ARBA00022723"/>
    </source>
</evidence>
<dbReference type="FunFam" id="3.40.190.80:FF:000005">
    <property type="entry name" value="3'(2'),5'-bisphosphate nucleotidase CysQ"/>
    <property type="match status" value="1"/>
</dbReference>
<dbReference type="PRINTS" id="PR00377">
    <property type="entry name" value="IMPHPHTASES"/>
</dbReference>
<dbReference type="Gene3D" id="3.40.190.80">
    <property type="match status" value="1"/>
</dbReference>
<evidence type="ECO:0000256" key="5">
    <source>
        <dbReference type="ARBA" id="ARBA00022801"/>
    </source>
</evidence>
<keyword evidence="4" id="KW-0479">Metal-binding</keyword>
<dbReference type="HAMAP" id="MF_02095">
    <property type="entry name" value="CysQ"/>
    <property type="match status" value="1"/>
</dbReference>
<keyword evidence="3" id="KW-0997">Cell inner membrane</keyword>
<proteinExistence type="inferred from homology"/>
<dbReference type="AlphaFoldDB" id="A0A381WB95"/>
<dbReference type="CDD" id="cd01638">
    <property type="entry name" value="CysQ"/>
    <property type="match status" value="1"/>
</dbReference>
<evidence type="ECO:0000256" key="7">
    <source>
        <dbReference type="ARBA" id="ARBA00023136"/>
    </source>
</evidence>
<dbReference type="GO" id="GO:0050427">
    <property type="term" value="P:3'-phosphoadenosine 5'-phosphosulfate metabolic process"/>
    <property type="evidence" value="ECO:0007669"/>
    <property type="project" value="TreeGrafter"/>
</dbReference>
<dbReference type="InterPro" id="IPR020550">
    <property type="entry name" value="Inositol_monophosphatase_CS"/>
</dbReference>
<dbReference type="GO" id="GO:0008441">
    <property type="term" value="F:3'(2'),5'-bisphosphate nucleotidase activity"/>
    <property type="evidence" value="ECO:0007669"/>
    <property type="project" value="InterPro"/>
</dbReference>
<evidence type="ECO:0000313" key="9">
    <source>
        <dbReference type="EMBL" id="SVA49217.1"/>
    </source>
</evidence>
<organism evidence="9">
    <name type="scientific">marine metagenome</name>
    <dbReference type="NCBI Taxonomy" id="408172"/>
    <lineage>
        <taxon>unclassified sequences</taxon>
        <taxon>metagenomes</taxon>
        <taxon>ecological metagenomes</taxon>
    </lineage>
</organism>
<comment type="similarity">
    <text evidence="1">Belongs to the inositol monophosphatase superfamily. CysQ family.</text>
</comment>
<reference evidence="9" key="1">
    <citation type="submission" date="2018-05" db="EMBL/GenBank/DDBJ databases">
        <authorList>
            <person name="Lanie J.A."/>
            <person name="Ng W.-L."/>
            <person name="Kazmierczak K.M."/>
            <person name="Andrzejewski T.M."/>
            <person name="Davidsen T.M."/>
            <person name="Wayne K.J."/>
            <person name="Tettelin H."/>
            <person name="Glass J.I."/>
            <person name="Rusch D."/>
            <person name="Podicherti R."/>
            <person name="Tsui H.-C.T."/>
            <person name="Winkler M.E."/>
        </authorList>
    </citation>
    <scope>NUCLEOTIDE SEQUENCE</scope>
</reference>
<evidence type="ECO:0000256" key="1">
    <source>
        <dbReference type="ARBA" id="ARBA00005289"/>
    </source>
</evidence>
<evidence type="ECO:0000256" key="3">
    <source>
        <dbReference type="ARBA" id="ARBA00022519"/>
    </source>
</evidence>
<protein>
    <recommendedName>
        <fullName evidence="8">3'-phosphoadenosine 5'-phosphate phosphatase</fullName>
    </recommendedName>
</protein>
<dbReference type="NCBIfam" id="TIGR01331">
    <property type="entry name" value="bisphos_cysQ"/>
    <property type="match status" value="1"/>
</dbReference>
<accession>A0A381WB95</accession>
<dbReference type="PROSITE" id="PS00629">
    <property type="entry name" value="IMP_1"/>
    <property type="match status" value="1"/>
</dbReference>
<dbReference type="PANTHER" id="PTHR43028:SF5">
    <property type="entry name" value="3'(2'),5'-BISPHOSPHATE NUCLEOTIDASE 1"/>
    <property type="match status" value="1"/>
</dbReference>
<dbReference type="PANTHER" id="PTHR43028">
    <property type="entry name" value="3'(2'),5'-BISPHOSPHATE NUCLEOTIDASE 1"/>
    <property type="match status" value="1"/>
</dbReference>
<dbReference type="Pfam" id="PF00459">
    <property type="entry name" value="Inositol_P"/>
    <property type="match status" value="1"/>
</dbReference>
<dbReference type="Gene3D" id="3.30.540.10">
    <property type="entry name" value="Fructose-1,6-Bisphosphatase, subunit A, domain 1"/>
    <property type="match status" value="1"/>
</dbReference>
<dbReference type="GO" id="GO:0000103">
    <property type="term" value="P:sulfate assimilation"/>
    <property type="evidence" value="ECO:0007669"/>
    <property type="project" value="TreeGrafter"/>
</dbReference>
<keyword evidence="6" id="KW-0460">Magnesium</keyword>
<dbReference type="InterPro" id="IPR000760">
    <property type="entry name" value="Inositol_monophosphatase-like"/>
</dbReference>
<dbReference type="InterPro" id="IPR020583">
    <property type="entry name" value="Inositol_monoP_metal-BS"/>
</dbReference>
<gene>
    <name evidence="9" type="ORF">METZ01_LOCUS102071</name>
</gene>
<keyword evidence="2" id="KW-1003">Cell membrane</keyword>
<dbReference type="SUPFAM" id="SSF56655">
    <property type="entry name" value="Carbohydrate phosphatase"/>
    <property type="match status" value="1"/>
</dbReference>
<dbReference type="PROSITE" id="PS00630">
    <property type="entry name" value="IMP_2"/>
    <property type="match status" value="1"/>
</dbReference>